<feature type="transmembrane region" description="Helical" evidence="1">
    <location>
        <begin position="60"/>
        <end position="78"/>
    </location>
</feature>
<dbReference type="EMBL" id="JABMKX010000002">
    <property type="protein sequence ID" value="NQX44332.1"/>
    <property type="molecule type" value="Genomic_DNA"/>
</dbReference>
<feature type="transmembrane region" description="Helical" evidence="1">
    <location>
        <begin position="85"/>
        <end position="108"/>
    </location>
</feature>
<feature type="transmembrane region" description="Helical" evidence="1">
    <location>
        <begin position="160"/>
        <end position="181"/>
    </location>
</feature>
<dbReference type="PANTHER" id="PTHR40448:SF1">
    <property type="entry name" value="TWO-COMPONENT SENSOR HISTIDINE KINASE"/>
    <property type="match status" value="1"/>
</dbReference>
<keyword evidence="3" id="KW-0418">Kinase</keyword>
<dbReference type="SUPFAM" id="SSF55874">
    <property type="entry name" value="ATPase domain of HSP90 chaperone/DNA topoisomerase II/histidine kinase"/>
    <property type="match status" value="1"/>
</dbReference>
<comment type="caution">
    <text evidence="3">The sequence shown here is derived from an EMBL/GenBank/DDBJ whole genome shotgun (WGS) entry which is preliminary data.</text>
</comment>
<dbReference type="Proteomes" id="UP000711047">
    <property type="component" value="Unassembled WGS sequence"/>
</dbReference>
<keyword evidence="3" id="KW-0808">Transferase</keyword>
<dbReference type="PANTHER" id="PTHR40448">
    <property type="entry name" value="TWO-COMPONENT SENSOR HISTIDINE KINASE"/>
    <property type="match status" value="1"/>
</dbReference>
<protein>
    <submittedName>
        <fullName evidence="3">Sensor histidine kinase</fullName>
    </submittedName>
</protein>
<dbReference type="GO" id="GO:0016301">
    <property type="term" value="F:kinase activity"/>
    <property type="evidence" value="ECO:0007669"/>
    <property type="project" value="UniProtKB-KW"/>
</dbReference>
<dbReference type="RefSeq" id="WP_173127751.1">
    <property type="nucleotide sequence ID" value="NZ_JABMKX010000002.1"/>
</dbReference>
<evidence type="ECO:0000313" key="4">
    <source>
        <dbReference type="Proteomes" id="UP000711047"/>
    </source>
</evidence>
<feature type="domain" description="Sensor histidine kinase NatK-like C-terminal" evidence="2">
    <location>
        <begin position="329"/>
        <end position="427"/>
    </location>
</feature>
<keyword evidence="1" id="KW-0812">Transmembrane</keyword>
<dbReference type="InterPro" id="IPR036890">
    <property type="entry name" value="HATPase_C_sf"/>
</dbReference>
<keyword evidence="4" id="KW-1185">Reference proteome</keyword>
<dbReference type="CDD" id="cd16935">
    <property type="entry name" value="HATPase_AgrC-ComD-like"/>
    <property type="match status" value="1"/>
</dbReference>
<accession>A0ABX2DIC9</accession>
<dbReference type="InterPro" id="IPR032834">
    <property type="entry name" value="NatK-like_C"/>
</dbReference>
<proteinExistence type="predicted"/>
<name>A0ABX2DIC9_9BACL</name>
<gene>
    <name evidence="3" type="ORF">HQN87_03220</name>
</gene>
<evidence type="ECO:0000256" key="1">
    <source>
        <dbReference type="SAM" id="Phobius"/>
    </source>
</evidence>
<feature type="transmembrane region" description="Helical" evidence="1">
    <location>
        <begin position="128"/>
        <end position="148"/>
    </location>
</feature>
<organism evidence="3 4">
    <name type="scientific">Paenibacillus tritici</name>
    <dbReference type="NCBI Taxonomy" id="1873425"/>
    <lineage>
        <taxon>Bacteria</taxon>
        <taxon>Bacillati</taxon>
        <taxon>Bacillota</taxon>
        <taxon>Bacilli</taxon>
        <taxon>Bacillales</taxon>
        <taxon>Paenibacillaceae</taxon>
        <taxon>Paenibacillus</taxon>
    </lineage>
</organism>
<dbReference type="Gene3D" id="3.30.565.10">
    <property type="entry name" value="Histidine kinase-like ATPase, C-terminal domain"/>
    <property type="match status" value="1"/>
</dbReference>
<reference evidence="3 4" key="1">
    <citation type="submission" date="2020-05" db="EMBL/GenBank/DDBJ databases">
        <title>Paenibacillus glebae, sp. nov., Paenibacillus humi sp. nov., Paenibacillus pedi sp. nov., Paenibacillus terrestris sp. nov. and Paenibacillus terricola sp. nov., isolated from a forest top soil sample.</title>
        <authorList>
            <person name="Qi S."/>
            <person name="Carlier A."/>
            <person name="Cnockaert M."/>
            <person name="Vandamme P."/>
        </authorList>
    </citation>
    <scope>NUCLEOTIDE SEQUENCE [LARGE SCALE GENOMIC DNA]</scope>
    <source>
        <strain evidence="3 4">LMG 29502</strain>
    </source>
</reference>
<keyword evidence="1" id="KW-0472">Membrane</keyword>
<keyword evidence="1" id="KW-1133">Transmembrane helix</keyword>
<dbReference type="Pfam" id="PF14501">
    <property type="entry name" value="HATPase_c_5"/>
    <property type="match status" value="1"/>
</dbReference>
<feature type="transmembrane region" description="Helical" evidence="1">
    <location>
        <begin position="187"/>
        <end position="207"/>
    </location>
</feature>
<sequence>MIPYNLPIILCVLLVMGFQTNFYFGSVFGKSAQKPNRTVYFILYGLLCFVYLVFEMSSVFSSAVALLMIFAMAGSYQVEIKTKVIFSILYAVLMTLVSFISLFIFSAIDSVDYTNLESGNGFDRPGFMKGIILSCIIMFAVIQVIRLISKRRSFALPYPYYIFFLIVPFISIYQINVLTTVSSNKDIYYFMAILGFLFLNVMVVYIFDTIIDKFQFMHENAQLQHQMNYQDANYEKTVHSFKSIKRIIHDTHQQFLYIEECIRRNDSAAALEHIKVTLNKVEDAYQRVNTGHLVIDALVTNTLNIAQANGIRVDTRLRLHSQAVHIDRYDLCVVLGNMLDNAIEASKKVKVAEDRYILIQIHSSESALFIRILNRIAQETASLHSQKPDPEYHGIGLTNISRICDKYGGNMTIESGHKEFNNMVVLPFSPESSI</sequence>
<evidence type="ECO:0000313" key="3">
    <source>
        <dbReference type="EMBL" id="NQX44332.1"/>
    </source>
</evidence>
<feature type="transmembrane region" description="Helical" evidence="1">
    <location>
        <begin position="6"/>
        <end position="26"/>
    </location>
</feature>
<evidence type="ECO:0000259" key="2">
    <source>
        <dbReference type="Pfam" id="PF14501"/>
    </source>
</evidence>